<protein>
    <submittedName>
        <fullName evidence="2">Uncharacterized protein</fullName>
    </submittedName>
</protein>
<dbReference type="AlphaFoldDB" id="A0A7W6LIS2"/>
<name>A0A7W6LIS2_9HYPH</name>
<evidence type="ECO:0000313" key="3">
    <source>
        <dbReference type="Proteomes" id="UP000519897"/>
    </source>
</evidence>
<dbReference type="Proteomes" id="UP000519897">
    <property type="component" value="Unassembled WGS sequence"/>
</dbReference>
<evidence type="ECO:0000256" key="1">
    <source>
        <dbReference type="SAM" id="Phobius"/>
    </source>
</evidence>
<sequence length="57" mass="6243">MHPQVEFSNDVVEARSRLGMGNFGKLGTIVEASIVASSSSLIAAARSIRRSRLTRRR</sequence>
<keyword evidence="3" id="KW-1185">Reference proteome</keyword>
<keyword evidence="1" id="KW-0812">Transmembrane</keyword>
<keyword evidence="1" id="KW-1133">Transmembrane helix</keyword>
<reference evidence="2 3" key="1">
    <citation type="submission" date="2020-08" db="EMBL/GenBank/DDBJ databases">
        <title>Genomic Encyclopedia of Type Strains, Phase IV (KMG-IV): sequencing the most valuable type-strain genomes for metagenomic binning, comparative biology and taxonomic classification.</title>
        <authorList>
            <person name="Goeker M."/>
        </authorList>
    </citation>
    <scope>NUCLEOTIDE SEQUENCE [LARGE SCALE GENOMIC DNA]</scope>
    <source>
        <strain evidence="2 3">DSM 29514</strain>
    </source>
</reference>
<accession>A0A7W6LIS2</accession>
<dbReference type="EMBL" id="JACIEC010000005">
    <property type="protein sequence ID" value="MBB4145143.1"/>
    <property type="molecule type" value="Genomic_DNA"/>
</dbReference>
<feature type="transmembrane region" description="Helical" evidence="1">
    <location>
        <begin position="26"/>
        <end position="48"/>
    </location>
</feature>
<gene>
    <name evidence="2" type="ORF">GGQ72_003705</name>
</gene>
<evidence type="ECO:0000313" key="2">
    <source>
        <dbReference type="EMBL" id="MBB4145143.1"/>
    </source>
</evidence>
<proteinExistence type="predicted"/>
<organism evidence="2 3">
    <name type="scientific">Rhizobium rhizoryzae</name>
    <dbReference type="NCBI Taxonomy" id="451876"/>
    <lineage>
        <taxon>Bacteria</taxon>
        <taxon>Pseudomonadati</taxon>
        <taxon>Pseudomonadota</taxon>
        <taxon>Alphaproteobacteria</taxon>
        <taxon>Hyphomicrobiales</taxon>
        <taxon>Rhizobiaceae</taxon>
        <taxon>Rhizobium/Agrobacterium group</taxon>
        <taxon>Rhizobium</taxon>
    </lineage>
</organism>
<comment type="caution">
    <text evidence="2">The sequence shown here is derived from an EMBL/GenBank/DDBJ whole genome shotgun (WGS) entry which is preliminary data.</text>
</comment>
<keyword evidence="1" id="KW-0472">Membrane</keyword>